<evidence type="ECO:0000256" key="1">
    <source>
        <dbReference type="SAM" id="MobiDB-lite"/>
    </source>
</evidence>
<organism evidence="3 4">
    <name type="scientific">Epicoccum nigrum</name>
    <name type="common">Soil fungus</name>
    <name type="synonym">Epicoccum purpurascens</name>
    <dbReference type="NCBI Taxonomy" id="105696"/>
    <lineage>
        <taxon>Eukaryota</taxon>
        <taxon>Fungi</taxon>
        <taxon>Dikarya</taxon>
        <taxon>Ascomycota</taxon>
        <taxon>Pezizomycotina</taxon>
        <taxon>Dothideomycetes</taxon>
        <taxon>Pleosporomycetidae</taxon>
        <taxon>Pleosporales</taxon>
        <taxon>Pleosporineae</taxon>
        <taxon>Didymellaceae</taxon>
        <taxon>Epicoccum</taxon>
    </lineage>
</organism>
<name>A0A1Y2M3K4_EPING</name>
<feature type="transmembrane region" description="Helical" evidence="2">
    <location>
        <begin position="461"/>
        <end position="485"/>
    </location>
</feature>
<sequence>MPVSRPMISKTSALDSPVSLLRRSDRIDRRRDVKWQQWPEMGCQQYDLDEDSLKCRHPDLEDGSLLAWGLQQSQSATGKGIEIDILYGNGIDLKWPRNIDDDELSRIMEMSSPSLRICFVNTLNSDSSWLPGNFSPRSKTIRILRKAGLSGVLLCNLFSEQSYWAKMGNQRYLRYNDTGNMDSFEVCYQYRCGWDTGVSFIQLLRSKQQTNYFCINYPSGARDRLEAIFQHTERRTILYRDFFLDTLLADDSLKQWQFDIGQRRLMLLQLEKDFEKAPTNTSGDDTNTEQPTSNPRETGLLPDPARKDIERQSALRPGQPIQTATDEFYTEQFYQKLETTETKKEVDFDSATRRLHKMVRHWLGLRQDCEDLLAQLRFLHETYMKIRQKRGHHWPIDRKVNPGEAFEVLISQCDICVRWTQVYHDRTQTRINLLFHLANQRTAADTAKIAEQTQRDSASMITIAAVTMLFLPGTFVCTIVSTNLFDFGNEGLQVSSQWWILLAAAIPLTFAVFGIWVGWQRMRRQSQRLKARLKRLELQQSAVTM</sequence>
<dbReference type="Proteomes" id="UP000193240">
    <property type="component" value="Unassembled WGS sequence"/>
</dbReference>
<keyword evidence="2" id="KW-0472">Membrane</keyword>
<accession>A0A1Y2M3K4</accession>
<proteinExistence type="predicted"/>
<evidence type="ECO:0000256" key="2">
    <source>
        <dbReference type="SAM" id="Phobius"/>
    </source>
</evidence>
<feature type="transmembrane region" description="Helical" evidence="2">
    <location>
        <begin position="497"/>
        <end position="519"/>
    </location>
</feature>
<dbReference type="Gene3D" id="1.20.58.340">
    <property type="entry name" value="Magnesium transport protein CorA, transmembrane region"/>
    <property type="match status" value="1"/>
</dbReference>
<dbReference type="OMA" id="NTFIEAT"/>
<protein>
    <submittedName>
        <fullName evidence="3">Uncharacterized protein</fullName>
    </submittedName>
</protein>
<evidence type="ECO:0000313" key="3">
    <source>
        <dbReference type="EMBL" id="OSS50670.1"/>
    </source>
</evidence>
<keyword evidence="4" id="KW-1185">Reference proteome</keyword>
<evidence type="ECO:0000313" key="4">
    <source>
        <dbReference type="Proteomes" id="UP000193240"/>
    </source>
</evidence>
<keyword evidence="2" id="KW-0812">Transmembrane</keyword>
<dbReference type="AlphaFoldDB" id="A0A1Y2M3K4"/>
<reference evidence="3 4" key="1">
    <citation type="journal article" date="2017" name="Genome Announc.">
        <title>Genome sequence of the saprophytic ascomycete Epicoccum nigrum ICMP 19927 strain isolated from New Zealand.</title>
        <authorList>
            <person name="Fokin M."/>
            <person name="Fleetwood D."/>
            <person name="Weir B.S."/>
            <person name="Villas-Boas S.G."/>
        </authorList>
    </citation>
    <scope>NUCLEOTIDE SEQUENCE [LARGE SCALE GENOMIC DNA]</scope>
    <source>
        <strain evidence="3 4">ICMP 19927</strain>
    </source>
</reference>
<feature type="region of interest" description="Disordered" evidence="1">
    <location>
        <begin position="276"/>
        <end position="305"/>
    </location>
</feature>
<feature type="compositionally biased region" description="Polar residues" evidence="1">
    <location>
        <begin position="278"/>
        <end position="296"/>
    </location>
</feature>
<dbReference type="EMBL" id="KZ107841">
    <property type="protein sequence ID" value="OSS50670.1"/>
    <property type="molecule type" value="Genomic_DNA"/>
</dbReference>
<gene>
    <name evidence="3" type="ORF">B5807_04530</name>
</gene>
<dbReference type="STRING" id="105696.A0A1Y2M3K4"/>
<dbReference type="InParanoid" id="A0A1Y2M3K4"/>
<keyword evidence="2" id="KW-1133">Transmembrane helix</keyword>